<dbReference type="Gene3D" id="2.40.128.20">
    <property type="match status" value="1"/>
</dbReference>
<keyword evidence="1" id="KW-1185">Reference proteome</keyword>
<protein>
    <submittedName>
        <fullName evidence="2">Fatty acid-binding protein, heart</fullName>
    </submittedName>
</protein>
<name>A0ABM0JN71_APLCA</name>
<evidence type="ECO:0000313" key="2">
    <source>
        <dbReference type="RefSeq" id="XP_005097638.1"/>
    </source>
</evidence>
<evidence type="ECO:0000313" key="1">
    <source>
        <dbReference type="Proteomes" id="UP000694888"/>
    </source>
</evidence>
<dbReference type="GeneID" id="101859403"/>
<gene>
    <name evidence="2" type="primary">LOC101859403</name>
</gene>
<reference evidence="2" key="1">
    <citation type="submission" date="2025-08" db="UniProtKB">
        <authorList>
            <consortium name="RefSeq"/>
        </authorList>
    </citation>
    <scope>IDENTIFICATION</scope>
</reference>
<sequence length="139" mass="15630">MEPFLGTWKVVIEKTSGVLELGKLFGWEEGKAEMVSKLEYTMLLEANGDTLRAFLDYGNPKLEFNFKLGEEFDYTGPDGSKAKCKVLMEGGKWVEYYRVPEKPEATWTTTRELNGGEMLATTLFDAAPDVKCNQTLVKA</sequence>
<proteinExistence type="predicted"/>
<dbReference type="RefSeq" id="XP_005097638.1">
    <property type="nucleotide sequence ID" value="XM_005097581.3"/>
</dbReference>
<dbReference type="Proteomes" id="UP000694888">
    <property type="component" value="Unplaced"/>
</dbReference>
<accession>A0ABM0JN71</accession>
<dbReference type="InterPro" id="IPR012674">
    <property type="entry name" value="Calycin"/>
</dbReference>
<organism evidence="1 2">
    <name type="scientific">Aplysia californica</name>
    <name type="common">California sea hare</name>
    <dbReference type="NCBI Taxonomy" id="6500"/>
    <lineage>
        <taxon>Eukaryota</taxon>
        <taxon>Metazoa</taxon>
        <taxon>Spiralia</taxon>
        <taxon>Lophotrochozoa</taxon>
        <taxon>Mollusca</taxon>
        <taxon>Gastropoda</taxon>
        <taxon>Heterobranchia</taxon>
        <taxon>Euthyneura</taxon>
        <taxon>Tectipleura</taxon>
        <taxon>Aplysiida</taxon>
        <taxon>Aplysioidea</taxon>
        <taxon>Aplysiidae</taxon>
        <taxon>Aplysia</taxon>
    </lineage>
</organism>
<dbReference type="CDD" id="cd00742">
    <property type="entry name" value="FABP"/>
    <property type="match status" value="1"/>
</dbReference>
<dbReference type="SUPFAM" id="SSF50814">
    <property type="entry name" value="Lipocalins"/>
    <property type="match status" value="1"/>
</dbReference>